<proteinExistence type="inferred from homology"/>
<dbReference type="PANTHER" id="PTHR43774">
    <property type="entry name" value="PEPTIDE METHIONINE SULFOXIDE REDUCTASE"/>
    <property type="match status" value="1"/>
</dbReference>
<evidence type="ECO:0000313" key="6">
    <source>
        <dbReference type="EMBL" id="KIP12213.1"/>
    </source>
</evidence>
<dbReference type="EC" id="1.8.4.11" evidence="2"/>
<dbReference type="OrthoDB" id="77405at2759"/>
<dbReference type="NCBIfam" id="TIGR00401">
    <property type="entry name" value="msrA"/>
    <property type="match status" value="1"/>
</dbReference>
<dbReference type="EMBL" id="KN840441">
    <property type="protein sequence ID" value="KIP12213.1"/>
    <property type="molecule type" value="Genomic_DNA"/>
</dbReference>
<dbReference type="Proteomes" id="UP000053257">
    <property type="component" value="Unassembled WGS sequence"/>
</dbReference>
<dbReference type="Gene3D" id="3.30.1060.10">
    <property type="entry name" value="Peptide methionine sulphoxide reductase MsrA"/>
    <property type="match status" value="1"/>
</dbReference>
<keyword evidence="3" id="KW-0560">Oxidoreductase</keyword>
<evidence type="ECO:0000256" key="2">
    <source>
        <dbReference type="ARBA" id="ARBA00012502"/>
    </source>
</evidence>
<dbReference type="GO" id="GO:0008113">
    <property type="term" value="F:peptide-methionine (S)-S-oxide reductase activity"/>
    <property type="evidence" value="ECO:0007669"/>
    <property type="project" value="UniProtKB-EC"/>
</dbReference>
<protein>
    <recommendedName>
        <fullName evidence="2">peptide-methionine (S)-S-oxide reductase</fullName>
        <ecNumber evidence="2">1.8.4.11</ecNumber>
    </recommendedName>
    <alternativeName>
        <fullName evidence="4">Peptide-methionine (S)-S-oxide reductase</fullName>
    </alternativeName>
</protein>
<evidence type="ECO:0000259" key="5">
    <source>
        <dbReference type="Pfam" id="PF01625"/>
    </source>
</evidence>
<name>A0A0C3PW73_PHLG1</name>
<dbReference type="AlphaFoldDB" id="A0A0C3PW73"/>
<dbReference type="HAMAP" id="MF_01401">
    <property type="entry name" value="MsrA"/>
    <property type="match status" value="1"/>
</dbReference>
<comment type="similarity">
    <text evidence="1">Belongs to the MsrA Met sulfoxide reductase family.</text>
</comment>
<organism evidence="6 7">
    <name type="scientific">Phlebiopsis gigantea (strain 11061_1 CR5-6)</name>
    <name type="common">White-rot fungus</name>
    <name type="synonym">Peniophora gigantea</name>
    <dbReference type="NCBI Taxonomy" id="745531"/>
    <lineage>
        <taxon>Eukaryota</taxon>
        <taxon>Fungi</taxon>
        <taxon>Dikarya</taxon>
        <taxon>Basidiomycota</taxon>
        <taxon>Agaricomycotina</taxon>
        <taxon>Agaricomycetes</taxon>
        <taxon>Polyporales</taxon>
        <taxon>Phanerochaetaceae</taxon>
        <taxon>Phlebiopsis</taxon>
    </lineage>
</organism>
<dbReference type="InterPro" id="IPR002569">
    <property type="entry name" value="Met_Sox_Rdtase_MsrA_dom"/>
</dbReference>
<evidence type="ECO:0000313" key="7">
    <source>
        <dbReference type="Proteomes" id="UP000053257"/>
    </source>
</evidence>
<dbReference type="Pfam" id="PF01625">
    <property type="entry name" value="PMSR"/>
    <property type="match status" value="1"/>
</dbReference>
<keyword evidence="7" id="KW-1185">Reference proteome</keyword>
<gene>
    <name evidence="6" type="ORF">PHLGIDRAFT_27565</name>
</gene>
<dbReference type="PANTHER" id="PTHR43774:SF1">
    <property type="entry name" value="PEPTIDE METHIONINE SULFOXIDE REDUCTASE MSRA 2"/>
    <property type="match status" value="1"/>
</dbReference>
<dbReference type="STRING" id="745531.A0A0C3PW73"/>
<dbReference type="SUPFAM" id="SSF55068">
    <property type="entry name" value="Peptide methionine sulfoxide reductase"/>
    <property type="match status" value="1"/>
</dbReference>
<evidence type="ECO:0000256" key="4">
    <source>
        <dbReference type="ARBA" id="ARBA00030643"/>
    </source>
</evidence>
<evidence type="ECO:0000256" key="1">
    <source>
        <dbReference type="ARBA" id="ARBA00005591"/>
    </source>
</evidence>
<evidence type="ECO:0000256" key="3">
    <source>
        <dbReference type="ARBA" id="ARBA00023002"/>
    </source>
</evidence>
<dbReference type="HOGENOM" id="CLU_031040_10_2_1"/>
<reference evidence="6 7" key="1">
    <citation type="journal article" date="2014" name="PLoS Genet.">
        <title>Analysis of the Phlebiopsis gigantea genome, transcriptome and secretome provides insight into its pioneer colonization strategies of wood.</title>
        <authorList>
            <person name="Hori C."/>
            <person name="Ishida T."/>
            <person name="Igarashi K."/>
            <person name="Samejima M."/>
            <person name="Suzuki H."/>
            <person name="Master E."/>
            <person name="Ferreira P."/>
            <person name="Ruiz-Duenas F.J."/>
            <person name="Held B."/>
            <person name="Canessa P."/>
            <person name="Larrondo L.F."/>
            <person name="Schmoll M."/>
            <person name="Druzhinina I.S."/>
            <person name="Kubicek C.P."/>
            <person name="Gaskell J.A."/>
            <person name="Kersten P."/>
            <person name="St John F."/>
            <person name="Glasner J."/>
            <person name="Sabat G."/>
            <person name="Splinter BonDurant S."/>
            <person name="Syed K."/>
            <person name="Yadav J."/>
            <person name="Mgbeahuruike A.C."/>
            <person name="Kovalchuk A."/>
            <person name="Asiegbu F.O."/>
            <person name="Lackner G."/>
            <person name="Hoffmeister D."/>
            <person name="Rencoret J."/>
            <person name="Gutierrez A."/>
            <person name="Sun H."/>
            <person name="Lindquist E."/>
            <person name="Barry K."/>
            <person name="Riley R."/>
            <person name="Grigoriev I.V."/>
            <person name="Henrissat B."/>
            <person name="Kues U."/>
            <person name="Berka R.M."/>
            <person name="Martinez A.T."/>
            <person name="Covert S.F."/>
            <person name="Blanchette R.A."/>
            <person name="Cullen D."/>
        </authorList>
    </citation>
    <scope>NUCLEOTIDE SEQUENCE [LARGE SCALE GENOMIC DNA]</scope>
    <source>
        <strain evidence="6 7">11061_1 CR5-6</strain>
    </source>
</reference>
<accession>A0A0C3PW73</accession>
<sequence>MTAADAKTETATFAGGCFWGVEHLLLTHYPVDEHKGVLATVVGYTGGKADAAHPTYREVCSSATDHAEAVNITFDPRVVGYDELVEFFYRTHDPTTVNSQGHNVGTQYRSVIYYHSPEQEEIAKRVTAEVQKARFDPSDKKIVTEILPAGPWWDAEEYHQEYLSKNPEGKKCPTHRLHW</sequence>
<dbReference type="InterPro" id="IPR036509">
    <property type="entry name" value="Met_Sox_Rdtase_MsrA_sf"/>
</dbReference>
<feature type="domain" description="Peptide methionine sulphoxide reductase MsrA" evidence="5">
    <location>
        <begin position="10"/>
        <end position="169"/>
    </location>
</feature>